<organism evidence="1 2">
    <name type="scientific">Sporothrix schenckii 1099-18</name>
    <dbReference type="NCBI Taxonomy" id="1397361"/>
    <lineage>
        <taxon>Eukaryota</taxon>
        <taxon>Fungi</taxon>
        <taxon>Dikarya</taxon>
        <taxon>Ascomycota</taxon>
        <taxon>Pezizomycotina</taxon>
        <taxon>Sordariomycetes</taxon>
        <taxon>Sordariomycetidae</taxon>
        <taxon>Ophiostomatales</taxon>
        <taxon>Ophiostomataceae</taxon>
        <taxon>Sporothrix</taxon>
    </lineage>
</organism>
<gene>
    <name evidence="1" type="ORF">SPSK_08156</name>
</gene>
<evidence type="ECO:0000313" key="1">
    <source>
        <dbReference type="EMBL" id="KJR88555.1"/>
    </source>
</evidence>
<name>A0A0F2MI96_SPOSC</name>
<accession>A0A0F2MI96</accession>
<dbReference type="Proteomes" id="UP000033710">
    <property type="component" value="Unassembled WGS sequence"/>
</dbReference>
<dbReference type="GeneID" id="27670073"/>
<proteinExistence type="predicted"/>
<reference evidence="1 2" key="1">
    <citation type="journal article" date="2014" name="BMC Genomics">
        <title>Comparative genomics of the major fungal agents of human and animal Sporotrichosis: Sporothrix schenckii and Sporothrix brasiliensis.</title>
        <authorList>
            <person name="Teixeira M.M."/>
            <person name="de Almeida L.G."/>
            <person name="Kubitschek-Barreira P."/>
            <person name="Alves F.L."/>
            <person name="Kioshima E.S."/>
            <person name="Abadio A.K."/>
            <person name="Fernandes L."/>
            <person name="Derengowski L.S."/>
            <person name="Ferreira K.S."/>
            <person name="Souza R.C."/>
            <person name="Ruiz J.C."/>
            <person name="de Andrade N.C."/>
            <person name="Paes H.C."/>
            <person name="Nicola A.M."/>
            <person name="Albuquerque P."/>
            <person name="Gerber A.L."/>
            <person name="Martins V.P."/>
            <person name="Peconick L.D."/>
            <person name="Neto A.V."/>
            <person name="Chaucanez C.B."/>
            <person name="Silva P.A."/>
            <person name="Cunha O.L."/>
            <person name="de Oliveira F.F."/>
            <person name="dos Santos T.C."/>
            <person name="Barros A.L."/>
            <person name="Soares M.A."/>
            <person name="de Oliveira L.M."/>
            <person name="Marini M.M."/>
            <person name="Villalobos-Duno H."/>
            <person name="Cunha M.M."/>
            <person name="de Hoog S."/>
            <person name="da Silveira J.F."/>
            <person name="Henrissat B."/>
            <person name="Nino-Vega G.A."/>
            <person name="Cisalpino P.S."/>
            <person name="Mora-Montes H.M."/>
            <person name="Almeida S.R."/>
            <person name="Stajich J.E."/>
            <person name="Lopes-Bezerra L.M."/>
            <person name="Vasconcelos A.T."/>
            <person name="Felipe M.S."/>
        </authorList>
    </citation>
    <scope>NUCLEOTIDE SEQUENCE [LARGE SCALE GENOMIC DNA]</scope>
    <source>
        <strain evidence="1 2">1099-18</strain>
    </source>
</reference>
<dbReference type="VEuPathDB" id="FungiDB:SPSK_08156"/>
<comment type="caution">
    <text evidence="1">The sequence shown here is derived from an EMBL/GenBank/DDBJ whole genome shotgun (WGS) entry which is preliminary data.</text>
</comment>
<protein>
    <submittedName>
        <fullName evidence="1">Uncharacterized protein</fullName>
    </submittedName>
</protein>
<reference evidence="1 2" key="2">
    <citation type="journal article" date="2015" name="Eukaryot. Cell">
        <title>Asexual propagation of a virulent clone complex in a human and feline outbreak of sporotrichosis.</title>
        <authorList>
            <person name="Teixeira Mde M."/>
            <person name="Rodrigues A.M."/>
            <person name="Tsui C.K."/>
            <person name="de Almeida L.G."/>
            <person name="Van Diepeningen A.D."/>
            <person name="van den Ende B.G."/>
            <person name="Fernandes G.F."/>
            <person name="Kano R."/>
            <person name="Hamelin R.C."/>
            <person name="Lopes-Bezerra L.M."/>
            <person name="Vasconcelos A.T."/>
            <person name="de Hoog S."/>
            <person name="de Camargo Z.P."/>
            <person name="Felipe M.S."/>
        </authorList>
    </citation>
    <scope>NUCLEOTIDE SEQUENCE [LARGE SCALE GENOMIC DNA]</scope>
    <source>
        <strain evidence="1 2">1099-18</strain>
    </source>
</reference>
<dbReference type="KEGG" id="ssck:SPSK_08156"/>
<dbReference type="RefSeq" id="XP_016591231.1">
    <property type="nucleotide sequence ID" value="XM_016734796.1"/>
</dbReference>
<dbReference type="AlphaFoldDB" id="A0A0F2MI96"/>
<sequence length="75" mass="7983">MCSVSFEDKQNTASFVASYPLVQGARITDTDLGVLSTKQQADLGENESRSIAGCGVSYFEVLLRANGKFGGHIPV</sequence>
<evidence type="ECO:0000313" key="2">
    <source>
        <dbReference type="Proteomes" id="UP000033710"/>
    </source>
</evidence>
<dbReference type="EMBL" id="AXCR01000004">
    <property type="protein sequence ID" value="KJR88555.1"/>
    <property type="molecule type" value="Genomic_DNA"/>
</dbReference>